<protein>
    <recommendedName>
        <fullName evidence="4">HMG box domain-containing protein</fullName>
    </recommendedName>
</protein>
<evidence type="ECO:0000256" key="2">
    <source>
        <dbReference type="ARBA" id="ARBA00023242"/>
    </source>
</evidence>
<feature type="domain" description="HMG box" evidence="4">
    <location>
        <begin position="26"/>
        <end position="65"/>
    </location>
</feature>
<dbReference type="Pfam" id="PF00505">
    <property type="entry name" value="HMG_box"/>
    <property type="match status" value="1"/>
</dbReference>
<keyword evidence="2" id="KW-0539">Nucleus</keyword>
<keyword evidence="6" id="KW-1185">Reference proteome</keyword>
<feature type="region of interest" description="Disordered" evidence="3">
    <location>
        <begin position="1"/>
        <end position="23"/>
    </location>
</feature>
<feature type="compositionally biased region" description="Low complexity" evidence="3">
    <location>
        <begin position="97"/>
        <end position="112"/>
    </location>
</feature>
<dbReference type="GO" id="GO:0000981">
    <property type="term" value="F:DNA-binding transcription factor activity, RNA polymerase II-specific"/>
    <property type="evidence" value="ECO:0007669"/>
    <property type="project" value="TreeGrafter"/>
</dbReference>
<dbReference type="Gene3D" id="1.10.30.10">
    <property type="entry name" value="High mobility group box domain"/>
    <property type="match status" value="1"/>
</dbReference>
<evidence type="ECO:0000313" key="6">
    <source>
        <dbReference type="Proteomes" id="UP000019377"/>
    </source>
</evidence>
<accession>V5EXW7</accession>
<dbReference type="PANTHER" id="PTHR45789">
    <property type="entry name" value="FI18025P1"/>
    <property type="match status" value="1"/>
</dbReference>
<reference evidence="6" key="1">
    <citation type="journal article" date="2013" name="Genome Announc.">
        <title>Draft genome sequence of Pseudozyma brasiliensis sp. nov. strain GHG001, a high producer of endo-1,4-xylanase isolated from an insect pest of sugarcane.</title>
        <authorList>
            <person name="Oliveira J.V.D.C."/>
            <person name="dos Santos R.A.C."/>
            <person name="Borges T.A."/>
            <person name="Riano-Pachon D.M."/>
            <person name="Goldman G.H."/>
        </authorList>
    </citation>
    <scope>NUCLEOTIDE SEQUENCE [LARGE SCALE GENOMIC DNA]</scope>
    <source>
        <strain evidence="6">GHG001</strain>
    </source>
</reference>
<sequence length="125" mass="13818">MRELKGQKNNSAATDTGLDKLDHQRRLSKVIGELWRNEAADVKATFYEKAHQAAREHAERYPEYRFKPANVKKCLSQDVGPSTADHTPEKRENTDFSPGDISGPLSGSGSGNPDFFDAHCNLACA</sequence>
<dbReference type="SUPFAM" id="SSF47095">
    <property type="entry name" value="HMG-box"/>
    <property type="match status" value="1"/>
</dbReference>
<dbReference type="InterPro" id="IPR051356">
    <property type="entry name" value="SOX/SOX-like_TF"/>
</dbReference>
<dbReference type="STRING" id="1365824.V5EXW7"/>
<proteinExistence type="predicted"/>
<dbReference type="HOGENOM" id="CLU_1993587_0_0_1"/>
<name>V5EXW7_KALBG</name>
<dbReference type="InterPro" id="IPR009071">
    <property type="entry name" value="HMG_box_dom"/>
</dbReference>
<dbReference type="Proteomes" id="UP000019377">
    <property type="component" value="Unassembled WGS sequence"/>
</dbReference>
<keyword evidence="1" id="KW-0238">DNA-binding</keyword>
<dbReference type="AlphaFoldDB" id="V5EXW7"/>
<dbReference type="GO" id="GO:0005634">
    <property type="term" value="C:nucleus"/>
    <property type="evidence" value="ECO:0007669"/>
    <property type="project" value="TreeGrafter"/>
</dbReference>
<dbReference type="EMBL" id="KI545862">
    <property type="protein sequence ID" value="EST07439.1"/>
    <property type="molecule type" value="Genomic_DNA"/>
</dbReference>
<organism evidence="5 6">
    <name type="scientific">Kalmanozyma brasiliensis (strain GHG001)</name>
    <name type="common">Yeast</name>
    <name type="synonym">Pseudozyma brasiliensis</name>
    <dbReference type="NCBI Taxonomy" id="1365824"/>
    <lineage>
        <taxon>Eukaryota</taxon>
        <taxon>Fungi</taxon>
        <taxon>Dikarya</taxon>
        <taxon>Basidiomycota</taxon>
        <taxon>Ustilaginomycotina</taxon>
        <taxon>Ustilaginomycetes</taxon>
        <taxon>Ustilaginales</taxon>
        <taxon>Ustilaginaceae</taxon>
        <taxon>Kalmanozyma</taxon>
    </lineage>
</organism>
<dbReference type="eggNOG" id="KOG0527">
    <property type="taxonomic scope" value="Eukaryota"/>
</dbReference>
<dbReference type="GO" id="GO:0000978">
    <property type="term" value="F:RNA polymerase II cis-regulatory region sequence-specific DNA binding"/>
    <property type="evidence" value="ECO:0007669"/>
    <property type="project" value="TreeGrafter"/>
</dbReference>
<feature type="region of interest" description="Disordered" evidence="3">
    <location>
        <begin position="75"/>
        <end position="112"/>
    </location>
</feature>
<dbReference type="PANTHER" id="PTHR45789:SF2">
    <property type="entry name" value="FI18025P1"/>
    <property type="match status" value="1"/>
</dbReference>
<evidence type="ECO:0000313" key="5">
    <source>
        <dbReference type="EMBL" id="EST07439.1"/>
    </source>
</evidence>
<gene>
    <name evidence="5" type="ORF">PSEUBRA_SCAF2g02551</name>
</gene>
<evidence type="ECO:0000259" key="4">
    <source>
        <dbReference type="Pfam" id="PF00505"/>
    </source>
</evidence>
<dbReference type="InterPro" id="IPR036910">
    <property type="entry name" value="HMG_box_dom_sf"/>
</dbReference>
<evidence type="ECO:0000256" key="3">
    <source>
        <dbReference type="SAM" id="MobiDB-lite"/>
    </source>
</evidence>
<evidence type="ECO:0000256" key="1">
    <source>
        <dbReference type="ARBA" id="ARBA00023125"/>
    </source>
</evidence>